<evidence type="ECO:0000313" key="2">
    <source>
        <dbReference type="Proteomes" id="UP000298179"/>
    </source>
</evidence>
<gene>
    <name evidence="1" type="ORF">E3C22_18010</name>
</gene>
<name>A0A4Y8REQ8_9HYPH</name>
<dbReference type="RefSeq" id="WP_134763260.1">
    <property type="nucleotide sequence ID" value="NZ_SOZD01000005.1"/>
</dbReference>
<evidence type="ECO:0008006" key="3">
    <source>
        <dbReference type="Google" id="ProtNLM"/>
    </source>
</evidence>
<dbReference type="EMBL" id="SOZD01000005">
    <property type="protein sequence ID" value="TFF20785.1"/>
    <property type="molecule type" value="Genomic_DNA"/>
</dbReference>
<dbReference type="AlphaFoldDB" id="A0A4Y8REQ8"/>
<protein>
    <recommendedName>
        <fullName evidence="3">HD domain-containing protein</fullName>
    </recommendedName>
</protein>
<reference evidence="1 2" key="1">
    <citation type="submission" date="2019-03" db="EMBL/GenBank/DDBJ databases">
        <title>Jiella endophytica sp. nov., a novel endophytic bacterium isolated from root of Ficus microcarpa Linn. f.</title>
        <authorList>
            <person name="Tuo L."/>
        </authorList>
    </citation>
    <scope>NUCLEOTIDE SEQUENCE [LARGE SCALE GENOMIC DNA]</scope>
    <source>
        <strain evidence="1 2">CBS5Q-3</strain>
    </source>
</reference>
<dbReference type="OrthoDB" id="1099791at2"/>
<organism evidence="1 2">
    <name type="scientific">Jiella endophytica</name>
    <dbReference type="NCBI Taxonomy" id="2558362"/>
    <lineage>
        <taxon>Bacteria</taxon>
        <taxon>Pseudomonadati</taxon>
        <taxon>Pseudomonadota</taxon>
        <taxon>Alphaproteobacteria</taxon>
        <taxon>Hyphomicrobiales</taxon>
        <taxon>Aurantimonadaceae</taxon>
        <taxon>Jiella</taxon>
    </lineage>
</organism>
<dbReference type="Proteomes" id="UP000298179">
    <property type="component" value="Unassembled WGS sequence"/>
</dbReference>
<proteinExistence type="predicted"/>
<comment type="caution">
    <text evidence="1">The sequence shown here is derived from an EMBL/GenBank/DDBJ whole genome shotgun (WGS) entry which is preliminary data.</text>
</comment>
<keyword evidence="2" id="KW-1185">Reference proteome</keyword>
<dbReference type="Gene3D" id="1.10.3210.10">
    <property type="entry name" value="Hypothetical protein af1432"/>
    <property type="match status" value="1"/>
</dbReference>
<accession>A0A4Y8REQ8</accession>
<dbReference type="SUPFAM" id="SSF109604">
    <property type="entry name" value="HD-domain/PDEase-like"/>
    <property type="match status" value="1"/>
</dbReference>
<sequence>MTGPFAPTAIGRLVDLMAPRIEPAHLLSEIAHGLSHLARFAGQTATPYSVAQHSVLMAEAAESETGDPTLAAYCLLHDAHEAYLGDTPTPARRAVEAEMIRRAEANGTPDVIVEAQIARWRALRLCIEDRLDAEIHRAAQLPPIDDRGRALVKLYDMRALATEKRDLHSLSPAWPDLPRDVKPLPLRDGMIRPWRGPGIASERFATALARLCPDAAARANRLTEGDAA</sequence>
<evidence type="ECO:0000313" key="1">
    <source>
        <dbReference type="EMBL" id="TFF20785.1"/>
    </source>
</evidence>